<gene>
    <name evidence="2" type="ORF">Nepgr_031196</name>
</gene>
<organism evidence="2 3">
    <name type="scientific">Nepenthes gracilis</name>
    <name type="common">Slender pitcher plant</name>
    <dbReference type="NCBI Taxonomy" id="150966"/>
    <lineage>
        <taxon>Eukaryota</taxon>
        <taxon>Viridiplantae</taxon>
        <taxon>Streptophyta</taxon>
        <taxon>Embryophyta</taxon>
        <taxon>Tracheophyta</taxon>
        <taxon>Spermatophyta</taxon>
        <taxon>Magnoliopsida</taxon>
        <taxon>eudicotyledons</taxon>
        <taxon>Gunneridae</taxon>
        <taxon>Pentapetalae</taxon>
        <taxon>Caryophyllales</taxon>
        <taxon>Nepenthaceae</taxon>
        <taxon>Nepenthes</taxon>
    </lineage>
</organism>
<name>A0AAD3Y4Y0_NEPGR</name>
<protein>
    <submittedName>
        <fullName evidence="2">Uncharacterized protein</fullName>
    </submittedName>
</protein>
<dbReference type="EMBL" id="BSYO01000036">
    <property type="protein sequence ID" value="GMH29353.1"/>
    <property type="molecule type" value="Genomic_DNA"/>
</dbReference>
<sequence length="90" mass="9770">MSKEPKLQPQMRTKGSVHPPSIAPKLSNMEYNPTANKPPDPTLPTIDLDLGVMEEFLSSNPMDSSEDGGHITLTEAEYEKSGLEMEAALG</sequence>
<keyword evidence="3" id="KW-1185">Reference proteome</keyword>
<proteinExistence type="predicted"/>
<evidence type="ECO:0000313" key="3">
    <source>
        <dbReference type="Proteomes" id="UP001279734"/>
    </source>
</evidence>
<accession>A0AAD3Y4Y0</accession>
<evidence type="ECO:0000313" key="2">
    <source>
        <dbReference type="EMBL" id="GMH29353.1"/>
    </source>
</evidence>
<comment type="caution">
    <text evidence="2">The sequence shown here is derived from an EMBL/GenBank/DDBJ whole genome shotgun (WGS) entry which is preliminary data.</text>
</comment>
<evidence type="ECO:0000256" key="1">
    <source>
        <dbReference type="SAM" id="MobiDB-lite"/>
    </source>
</evidence>
<reference evidence="2" key="1">
    <citation type="submission" date="2023-05" db="EMBL/GenBank/DDBJ databases">
        <title>Nepenthes gracilis genome sequencing.</title>
        <authorList>
            <person name="Fukushima K."/>
        </authorList>
    </citation>
    <scope>NUCLEOTIDE SEQUENCE</scope>
    <source>
        <strain evidence="2">SING2019-196</strain>
    </source>
</reference>
<feature type="region of interest" description="Disordered" evidence="1">
    <location>
        <begin position="1"/>
        <end position="46"/>
    </location>
</feature>
<dbReference type="AlphaFoldDB" id="A0AAD3Y4Y0"/>
<dbReference type="Proteomes" id="UP001279734">
    <property type="component" value="Unassembled WGS sequence"/>
</dbReference>